<dbReference type="Pfam" id="PF02272">
    <property type="entry name" value="DHHA1"/>
    <property type="match status" value="1"/>
</dbReference>
<dbReference type="InterPro" id="IPR003156">
    <property type="entry name" value="DHHA1_dom"/>
</dbReference>
<dbReference type="GO" id="GO:0008409">
    <property type="term" value="F:5'-3' exonuclease activity"/>
    <property type="evidence" value="ECO:0007669"/>
    <property type="project" value="InterPro"/>
</dbReference>
<dbReference type="Pfam" id="PF17768">
    <property type="entry name" value="RecJ_OB"/>
    <property type="match status" value="1"/>
</dbReference>
<comment type="caution">
    <text evidence="10">The sequence shown here is derived from an EMBL/GenBank/DDBJ whole genome shotgun (WGS) entry which is preliminary data.</text>
</comment>
<keyword evidence="6" id="KW-0175">Coiled coil</keyword>
<dbReference type="RefSeq" id="WP_109252366.1">
    <property type="nucleotide sequence ID" value="NZ_QEXV01000002.1"/>
</dbReference>
<evidence type="ECO:0000256" key="3">
    <source>
        <dbReference type="ARBA" id="ARBA00022722"/>
    </source>
</evidence>
<evidence type="ECO:0000256" key="2">
    <source>
        <dbReference type="ARBA" id="ARBA00019841"/>
    </source>
</evidence>
<evidence type="ECO:0000256" key="4">
    <source>
        <dbReference type="ARBA" id="ARBA00022801"/>
    </source>
</evidence>
<reference evidence="11" key="1">
    <citation type="submission" date="2018-05" db="EMBL/GenBank/DDBJ databases">
        <authorList>
            <person name="Liu B.-T."/>
        </authorList>
    </citation>
    <scope>NUCLEOTIDE SEQUENCE [LARGE SCALE GENOMIC DNA]</scope>
    <source>
        <strain evidence="11">WD6-1</strain>
    </source>
</reference>
<name>A0A2U2BVI3_9PROT</name>
<evidence type="ECO:0000259" key="7">
    <source>
        <dbReference type="Pfam" id="PF01368"/>
    </source>
</evidence>
<dbReference type="InterPro" id="IPR038763">
    <property type="entry name" value="DHH_sf"/>
</dbReference>
<comment type="similarity">
    <text evidence="1">Belongs to the RecJ family.</text>
</comment>
<dbReference type="AlphaFoldDB" id="A0A2U2BVI3"/>
<accession>A0A2U2BVI3</accession>
<dbReference type="PANTHER" id="PTHR30255:SF2">
    <property type="entry name" value="SINGLE-STRANDED-DNA-SPECIFIC EXONUCLEASE RECJ"/>
    <property type="match status" value="1"/>
</dbReference>
<keyword evidence="5 10" id="KW-0269">Exonuclease</keyword>
<evidence type="ECO:0000256" key="5">
    <source>
        <dbReference type="ARBA" id="ARBA00022839"/>
    </source>
</evidence>
<dbReference type="GO" id="GO:0006281">
    <property type="term" value="P:DNA repair"/>
    <property type="evidence" value="ECO:0007669"/>
    <property type="project" value="InterPro"/>
</dbReference>
<dbReference type="InterPro" id="IPR001667">
    <property type="entry name" value="DDH_dom"/>
</dbReference>
<evidence type="ECO:0000313" key="10">
    <source>
        <dbReference type="EMBL" id="PWE18012.1"/>
    </source>
</evidence>
<evidence type="ECO:0000313" key="11">
    <source>
        <dbReference type="Proteomes" id="UP000245168"/>
    </source>
</evidence>
<feature type="domain" description="DDH" evidence="7">
    <location>
        <begin position="103"/>
        <end position="236"/>
    </location>
</feature>
<evidence type="ECO:0000259" key="9">
    <source>
        <dbReference type="Pfam" id="PF17768"/>
    </source>
</evidence>
<evidence type="ECO:0000256" key="6">
    <source>
        <dbReference type="SAM" id="Coils"/>
    </source>
</evidence>
<keyword evidence="4" id="KW-0378">Hydrolase</keyword>
<feature type="coiled-coil region" evidence="6">
    <location>
        <begin position="340"/>
        <end position="372"/>
    </location>
</feature>
<organism evidence="10 11">
    <name type="scientific">Marinicauda salina</name>
    <dbReference type="NCBI Taxonomy" id="2135793"/>
    <lineage>
        <taxon>Bacteria</taxon>
        <taxon>Pseudomonadati</taxon>
        <taxon>Pseudomonadota</taxon>
        <taxon>Alphaproteobacteria</taxon>
        <taxon>Maricaulales</taxon>
        <taxon>Maricaulaceae</taxon>
        <taxon>Marinicauda</taxon>
    </lineage>
</organism>
<dbReference type="Pfam" id="PF01368">
    <property type="entry name" value="DHH"/>
    <property type="match status" value="1"/>
</dbReference>
<dbReference type="GO" id="GO:0003676">
    <property type="term" value="F:nucleic acid binding"/>
    <property type="evidence" value="ECO:0007669"/>
    <property type="project" value="InterPro"/>
</dbReference>
<evidence type="ECO:0000259" key="8">
    <source>
        <dbReference type="Pfam" id="PF02272"/>
    </source>
</evidence>
<keyword evidence="11" id="KW-1185">Reference proteome</keyword>
<dbReference type="OrthoDB" id="9809852at2"/>
<gene>
    <name evidence="10" type="primary">recJ</name>
    <name evidence="10" type="ORF">DDZ18_05415</name>
</gene>
<dbReference type="PANTHER" id="PTHR30255">
    <property type="entry name" value="SINGLE-STRANDED-DNA-SPECIFIC EXONUCLEASE RECJ"/>
    <property type="match status" value="1"/>
</dbReference>
<dbReference type="NCBIfam" id="TIGR00644">
    <property type="entry name" value="recJ"/>
    <property type="match status" value="1"/>
</dbReference>
<dbReference type="Gene3D" id="3.10.310.30">
    <property type="match status" value="1"/>
</dbReference>
<keyword evidence="3" id="KW-0540">Nuclease</keyword>
<proteinExistence type="inferred from homology"/>
<feature type="domain" description="RecJ OB" evidence="9">
    <location>
        <begin position="490"/>
        <end position="599"/>
    </location>
</feature>
<protein>
    <recommendedName>
        <fullName evidence="2">Single-stranded-DNA-specific exonuclease RecJ</fullName>
    </recommendedName>
</protein>
<dbReference type="GO" id="GO:0006310">
    <property type="term" value="P:DNA recombination"/>
    <property type="evidence" value="ECO:0007669"/>
    <property type="project" value="InterPro"/>
</dbReference>
<dbReference type="InterPro" id="IPR004610">
    <property type="entry name" value="RecJ"/>
</dbReference>
<evidence type="ECO:0000256" key="1">
    <source>
        <dbReference type="ARBA" id="ARBA00005915"/>
    </source>
</evidence>
<dbReference type="InterPro" id="IPR041122">
    <property type="entry name" value="RecJ_OB"/>
</dbReference>
<feature type="domain" description="DHHA1" evidence="8">
    <location>
        <begin position="379"/>
        <end position="475"/>
    </location>
</feature>
<sequence>MTVEPAIRSDAGPDEPLFGVERSLAGKAWRLNPADDRIAGEIARISGCPDALARLLAARGIAPDAAAGFLAPRLRDSFPDPTRFQDMDKAAGLIWDAITAGRKIAVFADYDVDGATSAAQLSGWLGAVGAEPLIYVPDRIEEGYGPTAEAFAHLKDEGAELVLTVDCGAAALEPLRAAESIGLPVIVIDHHMMSGETPPAAALVNPNRPDDESGCGHMAAAGVTFVLLAALNREGRRRGAFGNAEAPDILGFADLAALGTICDVVPLTGVNRAVVAQGLKVMSAWARPGLAALAEAAGLSGEATPYHAGFLIGPRINAGGRVGKSDLGATLLTTGDADEARRIAAELDRLNAERREIEADVLEAALARIEREADPDADPVLIAAGEHWHAGVIGIVAGRIKERFNRPSIVIGIDPETGLAKGSGRSCKGVNLGAAIGAARAEGLLVAGGGHPMAAGLTVAADAIDDFRAFMRERLAPEWEAAHEARRYDIDAVISPSAVNFEFCSALQAAAPYGVGNPEPRFAFADLRKRYAERVGKDHVRFAFESEAGARLQGIAFRVADNPIGAALLEGGEGPWHAAGRLKAEDNRFGRRAELHLEDLAPTE</sequence>
<dbReference type="EMBL" id="QEXV01000002">
    <property type="protein sequence ID" value="PWE18012.1"/>
    <property type="molecule type" value="Genomic_DNA"/>
</dbReference>
<dbReference type="Gene3D" id="3.90.1640.30">
    <property type="match status" value="1"/>
</dbReference>
<dbReference type="Proteomes" id="UP000245168">
    <property type="component" value="Unassembled WGS sequence"/>
</dbReference>
<dbReference type="SUPFAM" id="SSF64182">
    <property type="entry name" value="DHH phosphoesterases"/>
    <property type="match status" value="1"/>
</dbReference>
<dbReference type="InterPro" id="IPR051673">
    <property type="entry name" value="SSDNA_exonuclease_RecJ"/>
</dbReference>